<dbReference type="InterPro" id="IPR016181">
    <property type="entry name" value="Acyl_CoA_acyltransferase"/>
</dbReference>
<dbReference type="PANTHER" id="PTHR36449">
    <property type="entry name" value="ACETYLTRANSFERASE-RELATED"/>
    <property type="match status" value="1"/>
</dbReference>
<evidence type="ECO:0000313" key="5">
    <source>
        <dbReference type="EMBL" id="KDS58219.1"/>
    </source>
</evidence>
<evidence type="ECO:0000256" key="2">
    <source>
        <dbReference type="ARBA" id="ARBA00022679"/>
    </source>
</evidence>
<dbReference type="RefSeq" id="WP_004295313.1">
    <property type="nucleotide sequence ID" value="NZ_JNHN01000076.1"/>
</dbReference>
<dbReference type="SMR" id="A0A078S863"/>
<evidence type="ECO:0000313" key="4">
    <source>
        <dbReference type="EMBL" id="KDS51640.1"/>
    </source>
</evidence>
<dbReference type="EMBL" id="JNHN01000168">
    <property type="protein sequence ID" value="KDS51640.1"/>
    <property type="molecule type" value="Genomic_DNA"/>
</dbReference>
<dbReference type="GO" id="GO:0016746">
    <property type="term" value="F:acyltransferase activity"/>
    <property type="evidence" value="ECO:0007669"/>
    <property type="project" value="UniProtKB-KW"/>
</dbReference>
<dbReference type="Proteomes" id="UP000028013">
    <property type="component" value="Unassembled WGS sequence"/>
</dbReference>
<dbReference type="PATRIC" id="fig|1339349.3.peg.1730"/>
<dbReference type="GeneID" id="60060533"/>
<sequence>MDGISLYDDCVMLAYNKEVRRNCLPFTCGENDLDDFFLNDADLYADELLGKTYCWVTTEIPHRIVALFTLSNDSIKTRLISPNDKNRLQRNIVNPKRGRSYPAVLIGRLGVNLEYQGTSSHVGRQLMAFIKDWFRHEDNKTGCRFIVVDAYNEEKILRYYERNGFVPLYKTDVIEKQYYDIPQDEPLKTRLLYFDLKKD</sequence>
<comment type="caution">
    <text evidence="5">The sequence shown here is derived from an EMBL/GenBank/DDBJ whole genome shotgun (WGS) entry which is preliminary data.</text>
</comment>
<keyword evidence="1" id="KW-1277">Toxin-antitoxin system</keyword>
<name>A0A078S863_BACUN</name>
<dbReference type="SUPFAM" id="SSF55729">
    <property type="entry name" value="Acyl-CoA N-acyltransferases (Nat)"/>
    <property type="match status" value="1"/>
</dbReference>
<accession>A0A078S863</accession>
<evidence type="ECO:0000313" key="6">
    <source>
        <dbReference type="Proteomes" id="UP000028013"/>
    </source>
</evidence>
<dbReference type="AlphaFoldDB" id="A0A078S863"/>
<gene>
    <name evidence="4" type="ORF">M094_0476</name>
    <name evidence="5" type="ORF">M094_3742</name>
</gene>
<evidence type="ECO:0008006" key="7">
    <source>
        <dbReference type="Google" id="ProtNLM"/>
    </source>
</evidence>
<dbReference type="PANTHER" id="PTHR36449:SF1">
    <property type="entry name" value="ACETYLTRANSFERASE"/>
    <property type="match status" value="1"/>
</dbReference>
<protein>
    <recommendedName>
        <fullName evidence="7">GNAT family N-acetyltransferase</fullName>
    </recommendedName>
</protein>
<keyword evidence="3" id="KW-0012">Acyltransferase</keyword>
<evidence type="ECO:0000256" key="1">
    <source>
        <dbReference type="ARBA" id="ARBA00022649"/>
    </source>
</evidence>
<dbReference type="Gene3D" id="3.40.630.30">
    <property type="match status" value="1"/>
</dbReference>
<evidence type="ECO:0000256" key="3">
    <source>
        <dbReference type="ARBA" id="ARBA00023315"/>
    </source>
</evidence>
<reference evidence="5 6" key="1">
    <citation type="submission" date="2014-04" db="EMBL/GenBank/DDBJ databases">
        <authorList>
            <person name="Sears C."/>
            <person name="Carroll K."/>
            <person name="Sack B.R."/>
            <person name="Qadri F."/>
            <person name="Myers L.L."/>
            <person name="Chung G.-T."/>
            <person name="Escheverria P."/>
            <person name="Fraser C.M."/>
            <person name="Sadzewicz L."/>
            <person name="Shefchek K.A."/>
            <person name="Tallon L."/>
            <person name="Das S.P."/>
            <person name="Daugherty S."/>
            <person name="Mongodin E.F."/>
        </authorList>
    </citation>
    <scope>NUCLEOTIDE SEQUENCE [LARGE SCALE GENOMIC DNA]</scope>
    <source>
        <strain evidence="5 6">3978 T3 ii</strain>
    </source>
</reference>
<proteinExistence type="predicted"/>
<organism evidence="5 6">
    <name type="scientific">Bacteroides uniformis str. 3978 T3 ii</name>
    <dbReference type="NCBI Taxonomy" id="1339349"/>
    <lineage>
        <taxon>Bacteria</taxon>
        <taxon>Pseudomonadati</taxon>
        <taxon>Bacteroidota</taxon>
        <taxon>Bacteroidia</taxon>
        <taxon>Bacteroidales</taxon>
        <taxon>Bacteroidaceae</taxon>
        <taxon>Bacteroides</taxon>
    </lineage>
</organism>
<dbReference type="EMBL" id="JNHN01000076">
    <property type="protein sequence ID" value="KDS58219.1"/>
    <property type="molecule type" value="Genomic_DNA"/>
</dbReference>
<keyword evidence="2" id="KW-0808">Transferase</keyword>